<dbReference type="SUPFAM" id="SSF48452">
    <property type="entry name" value="TPR-like"/>
    <property type="match status" value="1"/>
</dbReference>
<evidence type="ECO:0000313" key="4">
    <source>
        <dbReference type="EMBL" id="PJN71108.1"/>
    </source>
</evidence>
<evidence type="ECO:0000313" key="2">
    <source>
        <dbReference type="EMBL" id="OOR05756.1"/>
    </source>
</evidence>
<dbReference type="Proteomes" id="UP000437562">
    <property type="component" value="Unassembled WGS sequence"/>
</dbReference>
<evidence type="ECO:0000313" key="9">
    <source>
        <dbReference type="Proteomes" id="UP000236165"/>
    </source>
</evidence>
<proteinExistence type="predicted"/>
<sequence length="332" mass="38919">MDKKENTVVLFPQLSERYIDKGFLALKEREFEDALRCFEILRQYNAETEQTELASVICLLELKRMEEAKEKCEQLLETGAVLFGDILETYVTILVQTNDYEGVIETVEEVLQTKDIIPEQKEKLAQLALFAQGMLNEEDTPLVDSNFELEEFTDGLFGENFGQKLRVIQKLSLKDLDLALPTLKKFLIDEDQHPYLKTSILYKMVENQIEEEIEVEKFGNTIKVIPAFTGHNEEQSDKIIHKFSNRLEQNYPDIFSTMVTYWKELQISIFPFPLLMDKVEIWAAVLERIGRKRFGLAIDEEELMTAYNIEFEEFHIAYQWLLRIEREGYLPV</sequence>
<reference evidence="4 9" key="2">
    <citation type="submission" date="2016-10" db="EMBL/GenBank/DDBJ databases">
        <title>Genome Sequence of Bacillus weihenstephanensis GM6LP.</title>
        <authorList>
            <person name="Poehlein A."/>
            <person name="Wemheuer F."/>
            <person name="Hollensteiner J."/>
            <person name="Wemheuer B."/>
        </authorList>
    </citation>
    <scope>NUCLEOTIDE SEQUENCE [LARGE SCALE GENOMIC DNA]</scope>
    <source>
        <strain evidence="4 9">GM6LP</strain>
    </source>
</reference>
<dbReference type="GeneID" id="66265959"/>
<reference evidence="1 6" key="1">
    <citation type="submission" date="2012-04" db="EMBL/GenBank/DDBJ databases">
        <title>The Genome Sequence of Bacillus cereus VD078.</title>
        <authorList>
            <consortium name="The Broad Institute Genome Sequencing Platform"/>
            <consortium name="The Broad Institute Genome Sequencing Center for Infectious Disease"/>
            <person name="Feldgarden M."/>
            <person name="Van der Auwera G.A."/>
            <person name="Mahillon J."/>
            <person name="Duprez V."/>
            <person name="Timmery S."/>
            <person name="Mattelet C."/>
            <person name="Dierick K."/>
            <person name="Sun M."/>
            <person name="Yu Z."/>
            <person name="Zhu L."/>
            <person name="Hu X."/>
            <person name="Shank E.B."/>
            <person name="Swiecicka I."/>
            <person name="Hansen B.M."/>
            <person name="Andrup L."/>
            <person name="Young S.K."/>
            <person name="Zeng Q."/>
            <person name="Gargeya S."/>
            <person name="Fitzgerald M."/>
            <person name="Haas B."/>
            <person name="Abouelleil A."/>
            <person name="Alvarado L."/>
            <person name="Arachchi H.M."/>
            <person name="Berlin A."/>
            <person name="Chapman S.B."/>
            <person name="Goldberg J."/>
            <person name="Griggs A."/>
            <person name="Gujja S."/>
            <person name="Hansen M."/>
            <person name="Howarth C."/>
            <person name="Imamovic A."/>
            <person name="Larimer J."/>
            <person name="McCowen C."/>
            <person name="Montmayeur A."/>
            <person name="Murphy C."/>
            <person name="Neiman D."/>
            <person name="Pearson M."/>
            <person name="Priest M."/>
            <person name="Roberts A."/>
            <person name="Saif S."/>
            <person name="Shea T."/>
            <person name="Sisk P."/>
            <person name="Sykes S."/>
            <person name="Wortman J."/>
            <person name="Nusbaum C."/>
            <person name="Birren B."/>
        </authorList>
    </citation>
    <scope>NUCLEOTIDE SEQUENCE [LARGE SCALE GENOMIC DNA]</scope>
    <source>
        <strain evidence="1 6">VD078</strain>
    </source>
</reference>
<gene>
    <name evidence="5" type="ORF">BACI71_110532</name>
    <name evidence="4" type="ORF">BACWE_14570</name>
    <name evidence="2" type="ORF">BW900_15620</name>
    <name evidence="1" type="ORF">III_01019</name>
    <name evidence="3" type="ORF">S3E15_04383</name>
</gene>
<reference evidence="2 7" key="4">
    <citation type="submission" date="2017-01" db="EMBL/GenBank/DDBJ databases">
        <title>Bacillus cereus isolates.</title>
        <authorList>
            <person name="Beno S.M."/>
        </authorList>
    </citation>
    <scope>NUCLEOTIDE SEQUENCE [LARGE SCALE GENOMIC DNA]</scope>
    <source>
        <strain evidence="2 7">FSL W7-1108</strain>
    </source>
</reference>
<evidence type="ECO:0000313" key="10">
    <source>
        <dbReference type="Proteomes" id="UP000437562"/>
    </source>
</evidence>
<dbReference type="Proteomes" id="UP000194131">
    <property type="component" value="Unassembled WGS sequence"/>
</dbReference>
<accession>A0A0A0WH09</accession>
<accession>A0A653QVD0</accession>
<dbReference type="InterPro" id="IPR011990">
    <property type="entry name" value="TPR-like_helical_dom_sf"/>
</dbReference>
<accession>A0A117J0X7</accession>
<dbReference type="EMBL" id="MKZQ01000020">
    <property type="protein sequence ID" value="PJN71108.1"/>
    <property type="molecule type" value="Genomic_DNA"/>
</dbReference>
<dbReference type="AlphaFoldDB" id="A0A0A0WH09"/>
<name>A0A0A0WH09_BACMY</name>
<evidence type="ECO:0000313" key="5">
    <source>
        <dbReference type="EMBL" id="VXB46010.1"/>
    </source>
</evidence>
<accession>J8FKY0</accession>
<evidence type="ECO:0000313" key="1">
    <source>
        <dbReference type="EMBL" id="EJR44129.1"/>
    </source>
</evidence>
<dbReference type="EMBL" id="CABWMC010000003">
    <property type="protein sequence ID" value="VXB46010.1"/>
    <property type="molecule type" value="Genomic_DNA"/>
</dbReference>
<dbReference type="Proteomes" id="UP000190696">
    <property type="component" value="Unassembled WGS sequence"/>
</dbReference>
<dbReference type="Proteomes" id="UP000006976">
    <property type="component" value="Unassembled WGS sequence"/>
</dbReference>
<evidence type="ECO:0000313" key="7">
    <source>
        <dbReference type="Proteomes" id="UP000190696"/>
    </source>
</evidence>
<dbReference type="RefSeq" id="WP_002034206.1">
    <property type="nucleotide sequence ID" value="NZ_CM125442.1"/>
</dbReference>
<protein>
    <submittedName>
        <fullName evidence="5">Uncharacterized protein</fullName>
    </submittedName>
</protein>
<evidence type="ECO:0000313" key="8">
    <source>
        <dbReference type="Proteomes" id="UP000194131"/>
    </source>
</evidence>
<dbReference type="OMA" id="LHFSRQM"/>
<dbReference type="Proteomes" id="UP000236165">
    <property type="component" value="Unassembled WGS sequence"/>
</dbReference>
<evidence type="ECO:0000313" key="3">
    <source>
        <dbReference type="EMBL" id="OSX94282.1"/>
    </source>
</evidence>
<dbReference type="KEGG" id="bww:bwei_0407"/>
<dbReference type="EMBL" id="MRWU01000004">
    <property type="protein sequence ID" value="OSX94282.1"/>
    <property type="molecule type" value="Genomic_DNA"/>
</dbReference>
<dbReference type="Gene3D" id="1.25.40.10">
    <property type="entry name" value="Tetratricopeptide repeat domain"/>
    <property type="match status" value="1"/>
</dbReference>
<evidence type="ECO:0000313" key="6">
    <source>
        <dbReference type="Proteomes" id="UP000006976"/>
    </source>
</evidence>
<reference evidence="3 8" key="3">
    <citation type="submission" date="2016-12" db="EMBL/GenBank/DDBJ databases">
        <title>Genome Sequences of Twelve Sporeforming Bacillus Species Isolated from Foods.</title>
        <authorList>
            <person name="De Jong A."/>
            <person name="Holsappel S."/>
            <person name="Kuipers O.P."/>
        </authorList>
    </citation>
    <scope>NUCLEOTIDE SEQUENCE [LARGE SCALE GENOMIC DNA]</scope>
    <source>
        <strain evidence="3 8">S3E15</strain>
    </source>
</reference>
<dbReference type="EMBL" id="AHEV01000008">
    <property type="protein sequence ID" value="EJR44129.1"/>
    <property type="molecule type" value="Genomic_DNA"/>
</dbReference>
<dbReference type="EMBL" id="MUAI01000012">
    <property type="protein sequence ID" value="OOR05756.1"/>
    <property type="molecule type" value="Genomic_DNA"/>
</dbReference>
<reference evidence="5 10" key="5">
    <citation type="submission" date="2019-10" db="EMBL/GenBank/DDBJ databases">
        <authorList>
            <person name="Karimi E."/>
        </authorList>
    </citation>
    <scope>NUCLEOTIDE SEQUENCE [LARGE SCALE GENOMIC DNA]</scope>
    <source>
        <strain evidence="5">Bacillus sp. 71</strain>
    </source>
</reference>
<organism evidence="5 10">
    <name type="scientific">Bacillus mycoides</name>
    <dbReference type="NCBI Taxonomy" id="1405"/>
    <lineage>
        <taxon>Bacteria</taxon>
        <taxon>Bacillati</taxon>
        <taxon>Bacillota</taxon>
        <taxon>Bacilli</taxon>
        <taxon>Bacillales</taxon>
        <taxon>Bacillaceae</taxon>
        <taxon>Bacillus</taxon>
        <taxon>Bacillus cereus group</taxon>
    </lineage>
</organism>